<evidence type="ECO:0000256" key="3">
    <source>
        <dbReference type="ARBA" id="ARBA00022723"/>
    </source>
</evidence>
<dbReference type="PROSITE" id="PS51192">
    <property type="entry name" value="HELICASE_ATP_BIND_1"/>
    <property type="match status" value="1"/>
</dbReference>
<evidence type="ECO:0000259" key="13">
    <source>
        <dbReference type="PROSITE" id="PS51192"/>
    </source>
</evidence>
<dbReference type="GO" id="GO:0006269">
    <property type="term" value="P:DNA replication, synthesis of primer"/>
    <property type="evidence" value="ECO:0007669"/>
    <property type="project" value="UniProtKB-KW"/>
</dbReference>
<dbReference type="InterPro" id="IPR040498">
    <property type="entry name" value="PriA_CRR"/>
</dbReference>
<comment type="function">
    <text evidence="12">Initiates the restart of stalled replication forks, which reloads the replicative helicase on sites other than the origin of replication. Recognizes and binds to abandoned replication forks and remodels them to uncover a helicase loading site. Promotes assembly of the primosome at these replication forks.</text>
</comment>
<dbReference type="GO" id="GO:0003677">
    <property type="term" value="F:DNA binding"/>
    <property type="evidence" value="ECO:0007669"/>
    <property type="project" value="UniProtKB-UniRule"/>
</dbReference>
<evidence type="ECO:0000256" key="1">
    <source>
        <dbReference type="ARBA" id="ARBA00022515"/>
    </source>
</evidence>
<name>A0A1I4W9Y0_9BACT</name>
<comment type="catalytic activity">
    <reaction evidence="11 12">
        <text>ATP + H2O = ADP + phosphate + H(+)</text>
        <dbReference type="Rhea" id="RHEA:13065"/>
        <dbReference type="ChEBI" id="CHEBI:15377"/>
        <dbReference type="ChEBI" id="CHEBI:15378"/>
        <dbReference type="ChEBI" id="CHEBI:30616"/>
        <dbReference type="ChEBI" id="CHEBI:43474"/>
        <dbReference type="ChEBI" id="CHEBI:456216"/>
        <dbReference type="EC" id="5.6.2.4"/>
    </reaction>
</comment>
<dbReference type="Proteomes" id="UP000199611">
    <property type="component" value="Unassembled WGS sequence"/>
</dbReference>
<evidence type="ECO:0000256" key="7">
    <source>
        <dbReference type="ARBA" id="ARBA00022833"/>
    </source>
</evidence>
<feature type="binding site" evidence="12">
    <location>
        <position position="512"/>
    </location>
    <ligand>
        <name>Zn(2+)</name>
        <dbReference type="ChEBI" id="CHEBI:29105"/>
        <label>1</label>
    </ligand>
</feature>
<evidence type="ECO:0000256" key="5">
    <source>
        <dbReference type="ARBA" id="ARBA00022801"/>
    </source>
</evidence>
<comment type="similarity">
    <text evidence="12">Belongs to the helicase family. PriA subfamily.</text>
</comment>
<keyword evidence="5 12" id="KW-0378">Hydrolase</keyword>
<dbReference type="Pfam" id="PF00270">
    <property type="entry name" value="DEAD"/>
    <property type="match status" value="1"/>
</dbReference>
<dbReference type="Pfam" id="PF17764">
    <property type="entry name" value="PriA_3primeBD"/>
    <property type="match status" value="1"/>
</dbReference>
<dbReference type="RefSeq" id="WP_093396508.1">
    <property type="nucleotide sequence ID" value="NZ_FOUU01000015.1"/>
</dbReference>
<comment type="cofactor">
    <cofactor evidence="12">
        <name>Zn(2+)</name>
        <dbReference type="ChEBI" id="CHEBI:29105"/>
    </cofactor>
    <text evidence="12">Binds 2 zinc ions per subunit.</text>
</comment>
<dbReference type="SMART" id="SM00490">
    <property type="entry name" value="HELICc"/>
    <property type="match status" value="1"/>
</dbReference>
<dbReference type="PROSITE" id="PS51194">
    <property type="entry name" value="HELICASE_CTER"/>
    <property type="match status" value="1"/>
</dbReference>
<evidence type="ECO:0000256" key="9">
    <source>
        <dbReference type="ARBA" id="ARBA00023125"/>
    </source>
</evidence>
<keyword evidence="3 12" id="KW-0479">Metal-binding</keyword>
<sequence>MFARVQLLTGLDKSLTYEVPENLAEEALPGRRVIVPVIKSQQLGIIVNKFNALPENEQIGRIRRMVACLDDGPVVPEDLLKLCIWASEYYVYPLGLILRAILPERLRMKPRLYYRLEIPEALPEEVRSIFFRRGREGVASREALARAGIKSWTIRRWENRGVLSRIFLLPSTSSPKRLRRVVRILCSPDQVDDRKFHEIMLPLFSSFPGSVDYSTVREKLGNNYRYWIRKWVKKGWIKETEEEDTSVLESIYAQDVPVEGPFELTNHQKTVMEQVLDAAEKGGFSSFLLYGVTGSGKTEVYLRLCERVLARDRGVLVLVPEIALITQMEALFKSRFGNSVALWHSGLEPDVKLDQWRAARDGLKRIVLGVRSAVFTPVRNCGLIIVDEEHDSSYKQDDRFRYNARDVAIMRADILGIPILLGSATPSVQSYFDAKTGKYRLLVLPERIRSGEGGQDDTMPVIEVVDMRREKGGKILSGRLRELMIANYQKGMQTLLFLNRRGFAACALCGRCGHMVECDLCSVAMTYHAGENVLKCHYCGAIKEVPTVCPKCEKSVLVFLGIGTERVEAEVRKLLPGARIERIDRDTVENMEILVKKLNAVRRGEAQVIVGTQMLSKGHDFPGISLTGVIHADLGFGLPDFRAGEITAQQLFQVSGRPGRRKTRGHVIIQTYNPEHYIFKALSSHAYQSFCDLELKSRKILSYPPFVKMARVICTSRDRDEVYRAVHELGSFMRRIAKEGVQILGPAPAPYFRLRGLYRWHILVKSKTGREMSELLRVIAGYDALNLWRRRGVAFAIDRDPMLCL</sequence>
<gene>
    <name evidence="12" type="primary">priA</name>
    <name evidence="15" type="ORF">SAMN05660836_02675</name>
</gene>
<feature type="binding site" evidence="12">
    <location>
        <position position="509"/>
    </location>
    <ligand>
        <name>Zn(2+)</name>
        <dbReference type="ChEBI" id="CHEBI:29105"/>
        <label>1</label>
    </ligand>
</feature>
<dbReference type="AlphaFoldDB" id="A0A1I4W9Y0"/>
<feature type="binding site" evidence="12">
    <location>
        <position position="539"/>
    </location>
    <ligand>
        <name>Zn(2+)</name>
        <dbReference type="ChEBI" id="CHEBI:29105"/>
        <label>2</label>
    </ligand>
</feature>
<dbReference type="InterPro" id="IPR014001">
    <property type="entry name" value="Helicase_ATP-bd"/>
</dbReference>
<evidence type="ECO:0000259" key="14">
    <source>
        <dbReference type="PROSITE" id="PS51194"/>
    </source>
</evidence>
<dbReference type="InterPro" id="IPR027417">
    <property type="entry name" value="P-loop_NTPase"/>
</dbReference>
<dbReference type="GO" id="GO:0043138">
    <property type="term" value="F:3'-5' DNA helicase activity"/>
    <property type="evidence" value="ECO:0007669"/>
    <property type="project" value="UniProtKB-EC"/>
</dbReference>
<dbReference type="InterPro" id="IPR005259">
    <property type="entry name" value="PriA"/>
</dbReference>
<feature type="binding site" evidence="12">
    <location>
        <position position="549"/>
    </location>
    <ligand>
        <name>Zn(2+)</name>
        <dbReference type="ChEBI" id="CHEBI:29105"/>
        <label>1</label>
    </ligand>
</feature>
<dbReference type="NCBIfam" id="TIGR00595">
    <property type="entry name" value="priA"/>
    <property type="match status" value="1"/>
</dbReference>
<keyword evidence="7 12" id="KW-0862">Zinc</keyword>
<evidence type="ECO:0000256" key="2">
    <source>
        <dbReference type="ARBA" id="ARBA00022705"/>
    </source>
</evidence>
<dbReference type="CDD" id="cd17929">
    <property type="entry name" value="DEXHc_priA"/>
    <property type="match status" value="1"/>
</dbReference>
<dbReference type="Pfam" id="PF18074">
    <property type="entry name" value="PriA_C"/>
    <property type="match status" value="1"/>
</dbReference>
<dbReference type="InterPro" id="IPR042115">
    <property type="entry name" value="PriA_3primeBD_sf"/>
</dbReference>
<dbReference type="SUPFAM" id="SSF52540">
    <property type="entry name" value="P-loop containing nucleoside triphosphate hydrolases"/>
    <property type="match status" value="2"/>
</dbReference>
<dbReference type="HAMAP" id="MF_00983">
    <property type="entry name" value="PriA"/>
    <property type="match status" value="1"/>
</dbReference>
<dbReference type="InterPro" id="IPR011545">
    <property type="entry name" value="DEAD/DEAH_box_helicase_dom"/>
</dbReference>
<feature type="binding site" evidence="12">
    <location>
        <position position="521"/>
    </location>
    <ligand>
        <name>Zn(2+)</name>
        <dbReference type="ChEBI" id="CHEBI:29105"/>
        <label>2</label>
    </ligand>
</feature>
<dbReference type="PANTHER" id="PTHR30580">
    <property type="entry name" value="PRIMOSOMAL PROTEIN N"/>
    <property type="match status" value="1"/>
</dbReference>
<dbReference type="InterPro" id="IPR041236">
    <property type="entry name" value="PriA_C"/>
</dbReference>
<dbReference type="InterPro" id="IPR001650">
    <property type="entry name" value="Helicase_C-like"/>
</dbReference>
<feature type="binding site" evidence="12">
    <location>
        <position position="518"/>
    </location>
    <ligand>
        <name>Zn(2+)</name>
        <dbReference type="ChEBI" id="CHEBI:29105"/>
        <label>2</label>
    </ligand>
</feature>
<dbReference type="EMBL" id="FOUU01000015">
    <property type="protein sequence ID" value="SFN10488.1"/>
    <property type="molecule type" value="Genomic_DNA"/>
</dbReference>
<evidence type="ECO:0000256" key="11">
    <source>
        <dbReference type="ARBA" id="ARBA00048988"/>
    </source>
</evidence>
<evidence type="ECO:0000256" key="4">
    <source>
        <dbReference type="ARBA" id="ARBA00022741"/>
    </source>
</evidence>
<keyword evidence="16" id="KW-1185">Reference proteome</keyword>
<proteinExistence type="inferred from homology"/>
<evidence type="ECO:0000256" key="12">
    <source>
        <dbReference type="HAMAP-Rule" id="MF_00983"/>
    </source>
</evidence>
<dbReference type="InterPro" id="IPR041222">
    <property type="entry name" value="PriA_3primeBD"/>
</dbReference>
<dbReference type="GO" id="GO:1990077">
    <property type="term" value="C:primosome complex"/>
    <property type="evidence" value="ECO:0007669"/>
    <property type="project" value="UniProtKB-UniRule"/>
</dbReference>
<keyword evidence="9 12" id="KW-0238">DNA-binding</keyword>
<keyword evidence="8 12" id="KW-0067">ATP-binding</keyword>
<dbReference type="GO" id="GO:0006270">
    <property type="term" value="P:DNA replication initiation"/>
    <property type="evidence" value="ECO:0007669"/>
    <property type="project" value="TreeGrafter"/>
</dbReference>
<dbReference type="GO" id="GO:0006310">
    <property type="term" value="P:DNA recombination"/>
    <property type="evidence" value="ECO:0007669"/>
    <property type="project" value="InterPro"/>
</dbReference>
<dbReference type="Gene3D" id="3.40.1440.60">
    <property type="entry name" value="PriA, 3(prime) DNA-binding domain"/>
    <property type="match status" value="1"/>
</dbReference>
<comment type="catalytic activity">
    <reaction evidence="12">
        <text>Couples ATP hydrolysis with the unwinding of duplex DNA by translocating in the 3'-5' direction.</text>
        <dbReference type="EC" id="5.6.2.4"/>
    </reaction>
</comment>
<dbReference type="STRING" id="39841.SAMN05660836_02675"/>
<comment type="subunit">
    <text evidence="12">Component of the replication restart primosome.</text>
</comment>
<organism evidence="15 16">
    <name type="scientific">Thermodesulforhabdus norvegica</name>
    <dbReference type="NCBI Taxonomy" id="39841"/>
    <lineage>
        <taxon>Bacteria</taxon>
        <taxon>Pseudomonadati</taxon>
        <taxon>Thermodesulfobacteriota</taxon>
        <taxon>Syntrophobacteria</taxon>
        <taxon>Syntrophobacterales</taxon>
        <taxon>Thermodesulforhabdaceae</taxon>
        <taxon>Thermodesulforhabdus</taxon>
    </lineage>
</organism>
<dbReference type="Pfam" id="PF18319">
    <property type="entry name" value="Zn_ribbon_PriA"/>
    <property type="match status" value="1"/>
</dbReference>
<keyword evidence="1 12" id="KW-0639">Primosome</keyword>
<protein>
    <recommendedName>
        <fullName evidence="12">Replication restart protein PriA</fullName>
    </recommendedName>
    <alternativeName>
        <fullName evidence="12">ATP-dependent DNA helicase PriA</fullName>
        <ecNumber evidence="12">5.6.2.4</ecNumber>
    </alternativeName>
    <alternativeName>
        <fullName evidence="12">DNA 3'-5' helicase PriA</fullName>
    </alternativeName>
</protein>
<dbReference type="Gene3D" id="3.40.50.300">
    <property type="entry name" value="P-loop containing nucleotide triphosphate hydrolases"/>
    <property type="match status" value="2"/>
</dbReference>
<keyword evidence="4 12" id="KW-0547">Nucleotide-binding</keyword>
<dbReference type="EC" id="5.6.2.4" evidence="12"/>
<evidence type="ECO:0000313" key="16">
    <source>
        <dbReference type="Proteomes" id="UP000199611"/>
    </source>
</evidence>
<dbReference type="GO" id="GO:0008270">
    <property type="term" value="F:zinc ion binding"/>
    <property type="evidence" value="ECO:0007669"/>
    <property type="project" value="UniProtKB-UniRule"/>
</dbReference>
<keyword evidence="2 12" id="KW-0235">DNA replication</keyword>
<dbReference type="FunFam" id="3.40.50.300:FF:000489">
    <property type="entry name" value="Primosome assembly protein PriA"/>
    <property type="match status" value="1"/>
</dbReference>
<dbReference type="SMART" id="SM00487">
    <property type="entry name" value="DEXDc"/>
    <property type="match status" value="1"/>
</dbReference>
<evidence type="ECO:0000256" key="6">
    <source>
        <dbReference type="ARBA" id="ARBA00022806"/>
    </source>
</evidence>
<dbReference type="OrthoDB" id="9759544at2"/>
<dbReference type="PANTHER" id="PTHR30580:SF0">
    <property type="entry name" value="PRIMOSOMAL PROTEIN N"/>
    <property type="match status" value="1"/>
</dbReference>
<feature type="binding site" evidence="12">
    <location>
        <position position="536"/>
    </location>
    <ligand>
        <name>Zn(2+)</name>
        <dbReference type="ChEBI" id="CHEBI:29105"/>
        <label>2</label>
    </ligand>
</feature>
<dbReference type="GO" id="GO:0005524">
    <property type="term" value="F:ATP binding"/>
    <property type="evidence" value="ECO:0007669"/>
    <property type="project" value="UniProtKB-UniRule"/>
</dbReference>
<dbReference type="GO" id="GO:0016887">
    <property type="term" value="F:ATP hydrolysis activity"/>
    <property type="evidence" value="ECO:0007669"/>
    <property type="project" value="RHEA"/>
</dbReference>
<evidence type="ECO:0000313" key="15">
    <source>
        <dbReference type="EMBL" id="SFN10488.1"/>
    </source>
</evidence>
<feature type="domain" description="Helicase C-terminal" evidence="14">
    <location>
        <begin position="544"/>
        <end position="701"/>
    </location>
</feature>
<feature type="binding site" evidence="12">
    <location>
        <position position="552"/>
    </location>
    <ligand>
        <name>Zn(2+)</name>
        <dbReference type="ChEBI" id="CHEBI:29105"/>
        <label>1</label>
    </ligand>
</feature>
<dbReference type="GO" id="GO:0006302">
    <property type="term" value="P:double-strand break repair"/>
    <property type="evidence" value="ECO:0007669"/>
    <property type="project" value="InterPro"/>
</dbReference>
<keyword evidence="10 12" id="KW-0413">Isomerase</keyword>
<evidence type="ECO:0000256" key="10">
    <source>
        <dbReference type="ARBA" id="ARBA00023235"/>
    </source>
</evidence>
<evidence type="ECO:0000256" key="8">
    <source>
        <dbReference type="ARBA" id="ARBA00022840"/>
    </source>
</evidence>
<feature type="domain" description="Helicase ATP-binding" evidence="13">
    <location>
        <begin position="278"/>
        <end position="444"/>
    </location>
</feature>
<reference evidence="15 16" key="1">
    <citation type="submission" date="2016-10" db="EMBL/GenBank/DDBJ databases">
        <authorList>
            <person name="de Groot N.N."/>
        </authorList>
    </citation>
    <scope>NUCLEOTIDE SEQUENCE [LARGE SCALE GENOMIC DNA]</scope>
    <source>
        <strain evidence="15 16">DSM 9990</strain>
    </source>
</reference>
<keyword evidence="6 12" id="KW-0347">Helicase</keyword>
<accession>A0A1I4W9Y0</accession>